<reference evidence="1" key="1">
    <citation type="submission" date="2018-05" db="EMBL/GenBank/DDBJ databases">
        <title>Draft genome of Mucuna pruriens seed.</title>
        <authorList>
            <person name="Nnadi N.E."/>
            <person name="Vos R."/>
            <person name="Hasami M.H."/>
            <person name="Devisetty U.K."/>
            <person name="Aguiy J.C."/>
        </authorList>
    </citation>
    <scope>NUCLEOTIDE SEQUENCE [LARGE SCALE GENOMIC DNA]</scope>
    <source>
        <strain evidence="1">JCA_2017</strain>
    </source>
</reference>
<organism evidence="1 2">
    <name type="scientific">Mucuna pruriens</name>
    <name type="common">Velvet bean</name>
    <name type="synonym">Dolichos pruriens</name>
    <dbReference type="NCBI Taxonomy" id="157652"/>
    <lineage>
        <taxon>Eukaryota</taxon>
        <taxon>Viridiplantae</taxon>
        <taxon>Streptophyta</taxon>
        <taxon>Embryophyta</taxon>
        <taxon>Tracheophyta</taxon>
        <taxon>Spermatophyta</taxon>
        <taxon>Magnoliopsida</taxon>
        <taxon>eudicotyledons</taxon>
        <taxon>Gunneridae</taxon>
        <taxon>Pentapetalae</taxon>
        <taxon>rosids</taxon>
        <taxon>fabids</taxon>
        <taxon>Fabales</taxon>
        <taxon>Fabaceae</taxon>
        <taxon>Papilionoideae</taxon>
        <taxon>50 kb inversion clade</taxon>
        <taxon>NPAAA clade</taxon>
        <taxon>indigoferoid/millettioid clade</taxon>
        <taxon>Phaseoleae</taxon>
        <taxon>Mucuna</taxon>
    </lineage>
</organism>
<sequence>MGKHEEDVLRKFLPCFQNNMNQEGDMRGSTSCVQLVLIKKLWCCCDGQDPNYCKKFDFYMQFGIKGPTASRGVNKLTSLVRLLAVGQHHTSPPTRVCGICVSVEHPTDACPTL</sequence>
<dbReference type="OrthoDB" id="999762at2759"/>
<accession>A0A371HP62</accession>
<protein>
    <submittedName>
        <fullName evidence="1">Uncharacterized protein</fullName>
    </submittedName>
</protein>
<keyword evidence="2" id="KW-1185">Reference proteome</keyword>
<name>A0A371HP62_MUCPR</name>
<comment type="caution">
    <text evidence="1">The sequence shown here is derived from an EMBL/GenBank/DDBJ whole genome shotgun (WGS) entry which is preliminary data.</text>
</comment>
<gene>
    <name evidence="1" type="ORF">CR513_11670</name>
</gene>
<proteinExistence type="predicted"/>
<feature type="non-terminal residue" evidence="1">
    <location>
        <position position="1"/>
    </location>
</feature>
<evidence type="ECO:0000313" key="1">
    <source>
        <dbReference type="EMBL" id="RDY04601.1"/>
    </source>
</evidence>
<dbReference type="Proteomes" id="UP000257109">
    <property type="component" value="Unassembled WGS sequence"/>
</dbReference>
<dbReference type="EMBL" id="QJKJ01002050">
    <property type="protein sequence ID" value="RDY04601.1"/>
    <property type="molecule type" value="Genomic_DNA"/>
</dbReference>
<dbReference type="AlphaFoldDB" id="A0A371HP62"/>
<evidence type="ECO:0000313" key="2">
    <source>
        <dbReference type="Proteomes" id="UP000257109"/>
    </source>
</evidence>